<organism evidence="2 3">
    <name type="scientific">Psilocybe cf. subviscida</name>
    <dbReference type="NCBI Taxonomy" id="2480587"/>
    <lineage>
        <taxon>Eukaryota</taxon>
        <taxon>Fungi</taxon>
        <taxon>Dikarya</taxon>
        <taxon>Basidiomycota</taxon>
        <taxon>Agaricomycotina</taxon>
        <taxon>Agaricomycetes</taxon>
        <taxon>Agaricomycetidae</taxon>
        <taxon>Agaricales</taxon>
        <taxon>Agaricineae</taxon>
        <taxon>Strophariaceae</taxon>
        <taxon>Psilocybe</taxon>
    </lineage>
</organism>
<dbReference type="AlphaFoldDB" id="A0A8H5AXB1"/>
<protein>
    <submittedName>
        <fullName evidence="2">Uncharacterized protein</fullName>
    </submittedName>
</protein>
<comment type="caution">
    <text evidence="2">The sequence shown here is derived from an EMBL/GenBank/DDBJ whole genome shotgun (WGS) entry which is preliminary data.</text>
</comment>
<accession>A0A8H5AXB1</accession>
<reference evidence="2 3" key="1">
    <citation type="journal article" date="2020" name="ISME J.">
        <title>Uncovering the hidden diversity of litter-decomposition mechanisms in mushroom-forming fungi.</title>
        <authorList>
            <person name="Floudas D."/>
            <person name="Bentzer J."/>
            <person name="Ahren D."/>
            <person name="Johansson T."/>
            <person name="Persson P."/>
            <person name="Tunlid A."/>
        </authorList>
    </citation>
    <scope>NUCLEOTIDE SEQUENCE [LARGE SCALE GENOMIC DNA]</scope>
    <source>
        <strain evidence="2 3">CBS 101986</strain>
    </source>
</reference>
<dbReference type="EMBL" id="JAACJJ010000056">
    <property type="protein sequence ID" value="KAF5312573.1"/>
    <property type="molecule type" value="Genomic_DNA"/>
</dbReference>
<sequence>MTDLPDPPSYDSITQRAAPTTTPFPVIARTNSSTPSIVHDDPLTLTWNDGSQVLGPAAAVEAHLLSERRVDTGSTESYRSGSFSGFNAVAQSARPTVGYPNITPPPPTNLKFIFSPVGTSGMALIPWTESGYPQEGQNRYFITVAVNCFMPLSHITTIYQGNNELGTRIGYFEGVNPMGTVIGPPAYLRIGDHPKEYISDVITKDSSRKSTTRWKWRGHSVSYLVWDYGVIPFTCSAPVKNNPDYKIVAKFRSHLPSSTKSRPREQIPDYDTSVLDVTPLGHKCFNDIECRCWSWSGLGSCQPTDLFAKSVEV</sequence>
<name>A0A8H5AXB1_9AGAR</name>
<proteinExistence type="predicted"/>
<feature type="compositionally biased region" description="Polar residues" evidence="1">
    <location>
        <begin position="11"/>
        <end position="24"/>
    </location>
</feature>
<gene>
    <name evidence="2" type="ORF">D9619_002303</name>
</gene>
<evidence type="ECO:0000313" key="2">
    <source>
        <dbReference type="EMBL" id="KAF5312573.1"/>
    </source>
</evidence>
<feature type="region of interest" description="Disordered" evidence="1">
    <location>
        <begin position="1"/>
        <end position="24"/>
    </location>
</feature>
<dbReference type="OrthoDB" id="3174721at2759"/>
<evidence type="ECO:0000256" key="1">
    <source>
        <dbReference type="SAM" id="MobiDB-lite"/>
    </source>
</evidence>
<keyword evidence="3" id="KW-1185">Reference proteome</keyword>
<dbReference type="Proteomes" id="UP000567179">
    <property type="component" value="Unassembled WGS sequence"/>
</dbReference>
<evidence type="ECO:0000313" key="3">
    <source>
        <dbReference type="Proteomes" id="UP000567179"/>
    </source>
</evidence>